<protein>
    <submittedName>
        <fullName evidence="1">Uncharacterized protein</fullName>
    </submittedName>
</protein>
<organism evidence="1 2">
    <name type="scientific">Cinara cedri</name>
    <dbReference type="NCBI Taxonomy" id="506608"/>
    <lineage>
        <taxon>Eukaryota</taxon>
        <taxon>Metazoa</taxon>
        <taxon>Ecdysozoa</taxon>
        <taxon>Arthropoda</taxon>
        <taxon>Hexapoda</taxon>
        <taxon>Insecta</taxon>
        <taxon>Pterygota</taxon>
        <taxon>Neoptera</taxon>
        <taxon>Paraneoptera</taxon>
        <taxon>Hemiptera</taxon>
        <taxon>Sternorrhyncha</taxon>
        <taxon>Aphidomorpha</taxon>
        <taxon>Aphidoidea</taxon>
        <taxon>Aphididae</taxon>
        <taxon>Lachninae</taxon>
        <taxon>Cinara</taxon>
    </lineage>
</organism>
<accession>A0A5E4NGT2</accession>
<sequence length="74" mass="8573">MASLKITLETEVEDLDIRNSLLELVDGNVQRSNVAKSYLEEITKQLAIVFNYKLIIDDIVDKFSPKEIKKKYEI</sequence>
<dbReference type="EMBL" id="CABPRJ010002376">
    <property type="protein sequence ID" value="VVC44164.1"/>
    <property type="molecule type" value="Genomic_DNA"/>
</dbReference>
<evidence type="ECO:0000313" key="2">
    <source>
        <dbReference type="Proteomes" id="UP000325440"/>
    </source>
</evidence>
<keyword evidence="2" id="KW-1185">Reference proteome</keyword>
<evidence type="ECO:0000313" key="1">
    <source>
        <dbReference type="EMBL" id="VVC44164.1"/>
    </source>
</evidence>
<proteinExistence type="predicted"/>
<dbReference type="OrthoDB" id="10048604at2759"/>
<gene>
    <name evidence="1" type="ORF">CINCED_3A021867</name>
</gene>
<dbReference type="AlphaFoldDB" id="A0A5E4NGT2"/>
<dbReference type="Proteomes" id="UP000325440">
    <property type="component" value="Unassembled WGS sequence"/>
</dbReference>
<reference evidence="1 2" key="1">
    <citation type="submission" date="2019-08" db="EMBL/GenBank/DDBJ databases">
        <authorList>
            <person name="Alioto T."/>
            <person name="Alioto T."/>
            <person name="Gomez Garrido J."/>
        </authorList>
    </citation>
    <scope>NUCLEOTIDE SEQUENCE [LARGE SCALE GENOMIC DNA]</scope>
</reference>
<name>A0A5E4NGT2_9HEMI</name>